<dbReference type="PANTHER" id="PTHR47099">
    <property type="entry name" value="METHYLCOBAMIDE:COM METHYLTRANSFERASE MTBA"/>
    <property type="match status" value="1"/>
</dbReference>
<dbReference type="SUPFAM" id="SSF51726">
    <property type="entry name" value="UROD/MetE-like"/>
    <property type="match status" value="1"/>
</dbReference>
<dbReference type="GO" id="GO:0006779">
    <property type="term" value="P:porphyrin-containing compound biosynthetic process"/>
    <property type="evidence" value="ECO:0007669"/>
    <property type="project" value="InterPro"/>
</dbReference>
<dbReference type="RefSeq" id="WP_144676806.1">
    <property type="nucleotide sequence ID" value="NZ_LK996017.1"/>
</dbReference>
<name>A0A098B6F5_DESHA</name>
<proteinExistence type="predicted"/>
<accession>A0A098B6F5</accession>
<protein>
    <submittedName>
        <fullName evidence="2">Methyltransferase 1 MttB17</fullName>
        <ecNumber evidence="2">4.1.1.37</ecNumber>
    </submittedName>
</protein>
<keyword evidence="2" id="KW-0489">Methyltransferase</keyword>
<dbReference type="Gene3D" id="3.20.20.210">
    <property type="match status" value="1"/>
</dbReference>
<dbReference type="InterPro" id="IPR052024">
    <property type="entry name" value="Methanogen_methyltrans"/>
</dbReference>
<gene>
    <name evidence="2" type="ORF">DPCES_4577</name>
</gene>
<sequence length="325" mass="37161">MLTKRQNLLATIKGGNPDRFVNQYEFLDIILEVPHGIQFNYGQTWKCQWGITWQWPEGQLGMFPVHDAEHTVIKDIAQWKKYVQIPPIPTSDEAWAAGIARANSVDRNEFFVAGPALPGIFEMTHHLMGVENALMALYEEPEAMHDLIDVLTQRELGWAEVMIEKINPDAVFHHDDWGSQKNSFISPDMFREFFLPVYKKIYGFYKANGVQLVVHHSDSYAANLVPMMIEMGIDIWQGMMNTNNIPELIRQYGGQITFMGGLHSGLIDFPDWTPENCAKHVEEACRTNGKKYFIPCLTSGLPVDSFPGVYETVTKEINRISKEMF</sequence>
<evidence type="ECO:0000259" key="1">
    <source>
        <dbReference type="Pfam" id="PF01208"/>
    </source>
</evidence>
<evidence type="ECO:0000313" key="2">
    <source>
        <dbReference type="EMBL" id="CDX04463.1"/>
    </source>
</evidence>
<dbReference type="GO" id="GO:0004853">
    <property type="term" value="F:uroporphyrinogen decarboxylase activity"/>
    <property type="evidence" value="ECO:0007669"/>
    <property type="project" value="UniProtKB-EC"/>
</dbReference>
<dbReference type="AlphaFoldDB" id="A0A098B6F5"/>
<dbReference type="Pfam" id="PF01208">
    <property type="entry name" value="URO-D"/>
    <property type="match status" value="1"/>
</dbReference>
<dbReference type="GO" id="GO:0008168">
    <property type="term" value="F:methyltransferase activity"/>
    <property type="evidence" value="ECO:0007669"/>
    <property type="project" value="UniProtKB-KW"/>
</dbReference>
<dbReference type="PANTHER" id="PTHR47099:SF1">
    <property type="entry name" value="METHYLCOBAMIDE:COM METHYLTRANSFERASE MTBA"/>
    <property type="match status" value="1"/>
</dbReference>
<reference evidence="2" key="1">
    <citation type="submission" date="2014-07" db="EMBL/GenBank/DDBJ databases">
        <authorList>
            <person name="Hornung V.Bastian."/>
        </authorList>
    </citation>
    <scope>NUCLEOTIDE SEQUENCE</scope>
    <source>
        <strain evidence="2">PCE-S</strain>
    </source>
</reference>
<dbReference type="InterPro" id="IPR038071">
    <property type="entry name" value="UROD/MetE-like_sf"/>
</dbReference>
<dbReference type="EMBL" id="LK996017">
    <property type="protein sequence ID" value="CDX04463.1"/>
    <property type="molecule type" value="Genomic_DNA"/>
</dbReference>
<dbReference type="CDD" id="cd03309">
    <property type="entry name" value="CmuC_like"/>
    <property type="match status" value="1"/>
</dbReference>
<keyword evidence="2" id="KW-0456">Lyase</keyword>
<dbReference type="PATRIC" id="fig|49338.4.peg.4925"/>
<organism evidence="2">
    <name type="scientific">Desulfitobacterium hafniense</name>
    <name type="common">Desulfitobacterium frappieri</name>
    <dbReference type="NCBI Taxonomy" id="49338"/>
    <lineage>
        <taxon>Bacteria</taxon>
        <taxon>Bacillati</taxon>
        <taxon>Bacillota</taxon>
        <taxon>Clostridia</taxon>
        <taxon>Eubacteriales</taxon>
        <taxon>Desulfitobacteriaceae</taxon>
        <taxon>Desulfitobacterium</taxon>
    </lineage>
</organism>
<keyword evidence="2" id="KW-0808">Transferase</keyword>
<dbReference type="InterPro" id="IPR000257">
    <property type="entry name" value="Uroporphyrinogen_deCOase"/>
</dbReference>
<dbReference type="GO" id="GO:0032259">
    <property type="term" value="P:methylation"/>
    <property type="evidence" value="ECO:0007669"/>
    <property type="project" value="UniProtKB-KW"/>
</dbReference>
<dbReference type="EC" id="4.1.1.37" evidence="2"/>
<feature type="domain" description="Uroporphyrinogen decarboxylase (URO-D)" evidence="1">
    <location>
        <begin position="121"/>
        <end position="315"/>
    </location>
</feature>